<keyword evidence="6" id="KW-0862">Zinc</keyword>
<dbReference type="InterPro" id="IPR042173">
    <property type="entry name" value="RNase_J_2"/>
</dbReference>
<reference evidence="10" key="1">
    <citation type="journal article" date="2015" name="Nature">
        <title>Complex archaea that bridge the gap between prokaryotes and eukaryotes.</title>
        <authorList>
            <person name="Spang A."/>
            <person name="Saw J.H."/>
            <person name="Jorgensen S.L."/>
            <person name="Zaremba-Niedzwiedzka K."/>
            <person name="Martijn J."/>
            <person name="Lind A.E."/>
            <person name="van Eijk R."/>
            <person name="Schleper C."/>
            <person name="Guy L."/>
            <person name="Ettema T.J."/>
        </authorList>
    </citation>
    <scope>NUCLEOTIDE SEQUENCE</scope>
</reference>
<dbReference type="PANTHER" id="PTHR43694:SF1">
    <property type="entry name" value="RIBONUCLEASE J"/>
    <property type="match status" value="1"/>
</dbReference>
<dbReference type="InterPro" id="IPR036866">
    <property type="entry name" value="RibonucZ/Hydroxyglut_hydro"/>
</dbReference>
<dbReference type="SMART" id="SM00849">
    <property type="entry name" value="Lactamase_B"/>
    <property type="match status" value="1"/>
</dbReference>
<gene>
    <name evidence="10" type="ORF">LCGC14_1555180</name>
</gene>
<evidence type="ECO:0000313" key="10">
    <source>
        <dbReference type="EMBL" id="KKM52061.1"/>
    </source>
</evidence>
<dbReference type="InterPro" id="IPR030854">
    <property type="entry name" value="RNase_J_bac"/>
</dbReference>
<keyword evidence="4" id="KW-0255">Endonuclease</keyword>
<evidence type="ECO:0000259" key="9">
    <source>
        <dbReference type="SMART" id="SM00849"/>
    </source>
</evidence>
<keyword evidence="7" id="KW-0269">Exonuclease</keyword>
<dbReference type="PANTHER" id="PTHR43694">
    <property type="entry name" value="RIBONUCLEASE J"/>
    <property type="match status" value="1"/>
</dbReference>
<dbReference type="CDD" id="cd07714">
    <property type="entry name" value="RNaseJ_MBL-fold"/>
    <property type="match status" value="1"/>
</dbReference>
<dbReference type="GO" id="GO:0008270">
    <property type="term" value="F:zinc ion binding"/>
    <property type="evidence" value="ECO:0007669"/>
    <property type="project" value="InterPro"/>
</dbReference>
<dbReference type="PIRSF" id="PIRSF004803">
    <property type="entry name" value="RnjA"/>
    <property type="match status" value="1"/>
</dbReference>
<dbReference type="AlphaFoldDB" id="A0A0F9L5C6"/>
<evidence type="ECO:0000256" key="8">
    <source>
        <dbReference type="ARBA" id="ARBA00022884"/>
    </source>
</evidence>
<proteinExistence type="inferred from homology"/>
<dbReference type="Pfam" id="PF17770">
    <property type="entry name" value="RNase_J_C"/>
    <property type="match status" value="1"/>
</dbReference>
<keyword evidence="3" id="KW-0479">Metal-binding</keyword>
<dbReference type="EMBL" id="LAZR01011941">
    <property type="protein sequence ID" value="KKM52061.1"/>
    <property type="molecule type" value="Genomic_DNA"/>
</dbReference>
<evidence type="ECO:0000256" key="4">
    <source>
        <dbReference type="ARBA" id="ARBA00022759"/>
    </source>
</evidence>
<dbReference type="InterPro" id="IPR041636">
    <property type="entry name" value="RNase_J_C"/>
</dbReference>
<keyword evidence="5" id="KW-0378">Hydrolase</keyword>
<organism evidence="10">
    <name type="scientific">marine sediment metagenome</name>
    <dbReference type="NCBI Taxonomy" id="412755"/>
    <lineage>
        <taxon>unclassified sequences</taxon>
        <taxon>metagenomes</taxon>
        <taxon>ecological metagenomes</taxon>
    </lineage>
</organism>
<evidence type="ECO:0000256" key="7">
    <source>
        <dbReference type="ARBA" id="ARBA00022839"/>
    </source>
</evidence>
<dbReference type="Pfam" id="PF22505">
    <property type="entry name" value="RNase_J_b_CASP"/>
    <property type="match status" value="1"/>
</dbReference>
<protein>
    <recommendedName>
        <fullName evidence="9">Metallo-beta-lactamase domain-containing protein</fullName>
    </recommendedName>
</protein>
<sequence length="552" mass="61447">METTLSVIPLGGVEEIGGLNMTAYRYGDDIIVIDAGLMFPDASMLGVDFVIQDFTYLLENADKIQAIFLTHAHEDHVGALPFLLKELDVPVYGTALTLGFVQAKLREHNLPKRRLKRIKPRSVITAGEFRVEAIRVTHSIVDGVAFGITCPLGCIVHTGDFKIDPTPVDGEIMDFRKFTEYGEKGTLLLLSDSTNAEKGGFTFSEKEVRRGFEDIFSKAPGRIIVSTFSSNIHRIQQVIDVAHMFGRKVIICGRSIATNTEIALDLGYLTLPPDTLLEMDQLKNLADEEVVLMTTGSQGEPMSVLSRIAVGEHKHIKITEGDTVVLSAKAIPGNERTIGKLINRLFKLGADVIHEKVSEIHVSGHASKEELKLMLSMVRPKYFMPIHGEYRNLVTHAKLALNMDIPKENIFLMENGDVLKIDSKGARKDGKVETGRTFIDGKGVGDVEEMVLRDRRRLAQDGIVIPLLTIDKEYGKLASPPEIITRGFTQEEESPEMIEEMVALLTEAIGAMDKEVVSDPDMLKAEARRVLRKHIRKKIERRPMVMPIIFEV</sequence>
<dbReference type="PROSITE" id="PS01292">
    <property type="entry name" value="UPF0036"/>
    <property type="match status" value="1"/>
</dbReference>
<dbReference type="GO" id="GO:0003723">
    <property type="term" value="F:RNA binding"/>
    <property type="evidence" value="ECO:0007669"/>
    <property type="project" value="UniProtKB-KW"/>
</dbReference>
<dbReference type="InterPro" id="IPR001587">
    <property type="entry name" value="RNase_J_CS"/>
</dbReference>
<dbReference type="Gene3D" id="3.60.15.10">
    <property type="entry name" value="Ribonuclease Z/Hydroxyacylglutathione hydrolase-like"/>
    <property type="match status" value="1"/>
</dbReference>
<dbReference type="GO" id="GO:0006396">
    <property type="term" value="P:RNA processing"/>
    <property type="evidence" value="ECO:0007669"/>
    <property type="project" value="InterPro"/>
</dbReference>
<keyword evidence="2" id="KW-0540">Nuclease</keyword>
<dbReference type="Gene3D" id="3.40.50.10710">
    <property type="entry name" value="Metallo-hydrolase/oxidoreductase"/>
    <property type="match status" value="1"/>
</dbReference>
<dbReference type="Pfam" id="PF07521">
    <property type="entry name" value="RMMBL"/>
    <property type="match status" value="1"/>
</dbReference>
<dbReference type="InterPro" id="IPR001279">
    <property type="entry name" value="Metallo-B-lactamas"/>
</dbReference>
<dbReference type="Pfam" id="PF00753">
    <property type="entry name" value="Lactamase_B"/>
    <property type="match status" value="1"/>
</dbReference>
<evidence type="ECO:0000256" key="2">
    <source>
        <dbReference type="ARBA" id="ARBA00022722"/>
    </source>
</evidence>
<evidence type="ECO:0000256" key="1">
    <source>
        <dbReference type="ARBA" id="ARBA00022490"/>
    </source>
</evidence>
<dbReference type="InterPro" id="IPR004613">
    <property type="entry name" value="RNase_J"/>
</dbReference>
<name>A0A0F9L5C6_9ZZZZ</name>
<evidence type="ECO:0000256" key="5">
    <source>
        <dbReference type="ARBA" id="ARBA00022801"/>
    </source>
</evidence>
<dbReference type="InterPro" id="IPR055132">
    <property type="entry name" value="RNase_J_b_CASP"/>
</dbReference>
<accession>A0A0F9L5C6</accession>
<evidence type="ECO:0000256" key="6">
    <source>
        <dbReference type="ARBA" id="ARBA00022833"/>
    </source>
</evidence>
<evidence type="ECO:0000256" key="3">
    <source>
        <dbReference type="ARBA" id="ARBA00022723"/>
    </source>
</evidence>
<dbReference type="HAMAP" id="MF_01491">
    <property type="entry name" value="RNase_J_bact"/>
    <property type="match status" value="1"/>
</dbReference>
<dbReference type="InterPro" id="IPR011108">
    <property type="entry name" value="RMMBL"/>
</dbReference>
<dbReference type="GO" id="GO:0004534">
    <property type="term" value="F:5'-3' RNA exonuclease activity"/>
    <property type="evidence" value="ECO:0007669"/>
    <property type="project" value="InterPro"/>
</dbReference>
<comment type="caution">
    <text evidence="10">The sequence shown here is derived from an EMBL/GenBank/DDBJ whole genome shotgun (WGS) entry which is preliminary data.</text>
</comment>
<dbReference type="GO" id="GO:0004521">
    <property type="term" value="F:RNA endonuclease activity"/>
    <property type="evidence" value="ECO:0007669"/>
    <property type="project" value="InterPro"/>
</dbReference>
<keyword evidence="1" id="KW-0963">Cytoplasm</keyword>
<dbReference type="SUPFAM" id="SSF56281">
    <property type="entry name" value="Metallo-hydrolase/oxidoreductase"/>
    <property type="match status" value="1"/>
</dbReference>
<dbReference type="Gene3D" id="3.10.20.580">
    <property type="match status" value="1"/>
</dbReference>
<dbReference type="NCBIfam" id="TIGR00649">
    <property type="entry name" value="MG423"/>
    <property type="match status" value="1"/>
</dbReference>
<feature type="domain" description="Metallo-beta-lactamase" evidence="9">
    <location>
        <begin position="18"/>
        <end position="212"/>
    </location>
</feature>
<keyword evidence="8" id="KW-0694">RNA-binding</keyword>